<dbReference type="Proteomes" id="UP001177023">
    <property type="component" value="Unassembled WGS sequence"/>
</dbReference>
<dbReference type="FunFam" id="3.40.50.1820:FF:000010">
    <property type="entry name" value="Acyl-protein thioesterase 2"/>
    <property type="match status" value="1"/>
</dbReference>
<evidence type="ECO:0000313" key="13">
    <source>
        <dbReference type="Proteomes" id="UP001177023"/>
    </source>
</evidence>
<evidence type="ECO:0000256" key="5">
    <source>
        <dbReference type="ARBA" id="ARBA00022801"/>
    </source>
</evidence>
<reference evidence="12" key="1">
    <citation type="submission" date="2023-06" db="EMBL/GenBank/DDBJ databases">
        <authorList>
            <person name="Delattre M."/>
        </authorList>
    </citation>
    <scope>NUCLEOTIDE SEQUENCE</scope>
    <source>
        <strain evidence="12">AF72</strain>
    </source>
</reference>
<evidence type="ECO:0000259" key="11">
    <source>
        <dbReference type="Pfam" id="PF02230"/>
    </source>
</evidence>
<keyword evidence="4" id="KW-0963">Cytoplasm</keyword>
<proteinExistence type="inferred from homology"/>
<dbReference type="Pfam" id="PF02230">
    <property type="entry name" value="Abhydrolase_2"/>
    <property type="match status" value="1"/>
</dbReference>
<evidence type="ECO:0000256" key="10">
    <source>
        <dbReference type="ARBA" id="ARBA00048656"/>
    </source>
</evidence>
<protein>
    <recommendedName>
        <fullName evidence="3">palmitoyl-protein hydrolase</fullName>
        <ecNumber evidence="3">3.1.2.22</ecNumber>
    </recommendedName>
    <alternativeName>
        <fullName evidence="8">Palmitoyl-protein hydrolase</fullName>
    </alternativeName>
</protein>
<comment type="catalytic activity">
    <reaction evidence="9">
        <text>S-hexadecanoyl-L-cysteinyl-[protein] + H2O = L-cysteinyl-[protein] + hexadecanoate + H(+)</text>
        <dbReference type="Rhea" id="RHEA:19233"/>
        <dbReference type="Rhea" id="RHEA-COMP:10131"/>
        <dbReference type="Rhea" id="RHEA-COMP:11032"/>
        <dbReference type="ChEBI" id="CHEBI:7896"/>
        <dbReference type="ChEBI" id="CHEBI:15377"/>
        <dbReference type="ChEBI" id="CHEBI:15378"/>
        <dbReference type="ChEBI" id="CHEBI:29950"/>
        <dbReference type="ChEBI" id="CHEBI:74151"/>
        <dbReference type="EC" id="3.1.2.22"/>
    </reaction>
</comment>
<comment type="similarity">
    <text evidence="2">Belongs to the AB hydrolase superfamily. AB hydrolase 2 family.</text>
</comment>
<accession>A0AA36G4I3</accession>
<evidence type="ECO:0000256" key="9">
    <source>
        <dbReference type="ARBA" id="ARBA00047337"/>
    </source>
</evidence>
<dbReference type="InterPro" id="IPR050565">
    <property type="entry name" value="LYPA1-2/EST-like"/>
</dbReference>
<gene>
    <name evidence="12" type="ORF">MSPICULIGERA_LOCUS13874</name>
</gene>
<evidence type="ECO:0000256" key="8">
    <source>
        <dbReference type="ARBA" id="ARBA00031195"/>
    </source>
</evidence>
<dbReference type="InterPro" id="IPR003140">
    <property type="entry name" value="PLipase/COase/thioEstase"/>
</dbReference>
<feature type="non-terminal residue" evidence="12">
    <location>
        <position position="223"/>
    </location>
</feature>
<feature type="domain" description="Phospholipase/carboxylesterase/thioesterase" evidence="11">
    <location>
        <begin position="8"/>
        <end position="216"/>
    </location>
</feature>
<dbReference type="GO" id="GO:0006631">
    <property type="term" value="P:fatty acid metabolic process"/>
    <property type="evidence" value="ECO:0007669"/>
    <property type="project" value="UniProtKB-KW"/>
</dbReference>
<evidence type="ECO:0000256" key="4">
    <source>
        <dbReference type="ARBA" id="ARBA00022490"/>
    </source>
</evidence>
<dbReference type="EMBL" id="CATQJA010002639">
    <property type="protein sequence ID" value="CAJ0575564.1"/>
    <property type="molecule type" value="Genomic_DNA"/>
</dbReference>
<dbReference type="EC" id="3.1.2.22" evidence="3"/>
<keyword evidence="7" id="KW-0443">Lipid metabolism</keyword>
<sequence>MFKPSPTPFILAAEGRHIATTIFLHGLGDQGDGWGSVFQHEARVPGMKYICPSSASRPVTLNMGMKMPAWYDLKGLSPDVPEDDEGIEAAKKLVHTIIDKEIAAGIPANRIVLGGFSMGGALALYAGITYPQKLAGIVSLSGFLIQRSKLPGNHHANLNTATLLCHGSDDPLVPLSYGQLTHTLLKTFMPNTQFKLYPGLGHSSSAAELNDLRNFLINNACMD</sequence>
<dbReference type="PANTHER" id="PTHR10655:SF68">
    <property type="entry name" value="PALMITOYL-PROTEIN HYDROLASE"/>
    <property type="match status" value="1"/>
</dbReference>
<keyword evidence="6" id="KW-0276">Fatty acid metabolism</keyword>
<comment type="subcellular location">
    <subcellularLocation>
        <location evidence="1">Cytoplasm</location>
    </subcellularLocation>
</comment>
<dbReference type="GO" id="GO:0052689">
    <property type="term" value="F:carboxylic ester hydrolase activity"/>
    <property type="evidence" value="ECO:0007669"/>
    <property type="project" value="TreeGrafter"/>
</dbReference>
<evidence type="ECO:0000313" key="12">
    <source>
        <dbReference type="EMBL" id="CAJ0575564.1"/>
    </source>
</evidence>
<keyword evidence="13" id="KW-1185">Reference proteome</keyword>
<dbReference type="Gene3D" id="3.40.50.1820">
    <property type="entry name" value="alpha/beta hydrolase"/>
    <property type="match status" value="1"/>
</dbReference>
<organism evidence="12 13">
    <name type="scientific">Mesorhabditis spiculigera</name>
    <dbReference type="NCBI Taxonomy" id="96644"/>
    <lineage>
        <taxon>Eukaryota</taxon>
        <taxon>Metazoa</taxon>
        <taxon>Ecdysozoa</taxon>
        <taxon>Nematoda</taxon>
        <taxon>Chromadorea</taxon>
        <taxon>Rhabditida</taxon>
        <taxon>Rhabditina</taxon>
        <taxon>Rhabditomorpha</taxon>
        <taxon>Rhabditoidea</taxon>
        <taxon>Rhabditidae</taxon>
        <taxon>Mesorhabditinae</taxon>
        <taxon>Mesorhabditis</taxon>
    </lineage>
</organism>
<evidence type="ECO:0000256" key="7">
    <source>
        <dbReference type="ARBA" id="ARBA00023098"/>
    </source>
</evidence>
<name>A0AA36G4I3_9BILA</name>
<evidence type="ECO:0000256" key="3">
    <source>
        <dbReference type="ARBA" id="ARBA00012423"/>
    </source>
</evidence>
<dbReference type="PANTHER" id="PTHR10655">
    <property type="entry name" value="LYSOPHOSPHOLIPASE-RELATED"/>
    <property type="match status" value="1"/>
</dbReference>
<comment type="caution">
    <text evidence="12">The sequence shown here is derived from an EMBL/GenBank/DDBJ whole genome shotgun (WGS) entry which is preliminary data.</text>
</comment>
<dbReference type="GO" id="GO:0005737">
    <property type="term" value="C:cytoplasm"/>
    <property type="evidence" value="ECO:0007669"/>
    <property type="project" value="UniProtKB-SubCell"/>
</dbReference>
<dbReference type="GO" id="GO:0008474">
    <property type="term" value="F:palmitoyl-(protein) hydrolase activity"/>
    <property type="evidence" value="ECO:0007669"/>
    <property type="project" value="UniProtKB-EC"/>
</dbReference>
<evidence type="ECO:0000256" key="2">
    <source>
        <dbReference type="ARBA" id="ARBA00006499"/>
    </source>
</evidence>
<evidence type="ECO:0000256" key="1">
    <source>
        <dbReference type="ARBA" id="ARBA00004496"/>
    </source>
</evidence>
<dbReference type="SUPFAM" id="SSF53474">
    <property type="entry name" value="alpha/beta-Hydrolases"/>
    <property type="match status" value="1"/>
</dbReference>
<comment type="catalytic activity">
    <reaction evidence="10">
        <text>1-hexadecanoyl-sn-glycero-3-phosphocholine + H2O = sn-glycerol 3-phosphocholine + hexadecanoate + H(+)</text>
        <dbReference type="Rhea" id="RHEA:40435"/>
        <dbReference type="ChEBI" id="CHEBI:7896"/>
        <dbReference type="ChEBI" id="CHEBI:15377"/>
        <dbReference type="ChEBI" id="CHEBI:15378"/>
        <dbReference type="ChEBI" id="CHEBI:16870"/>
        <dbReference type="ChEBI" id="CHEBI:72998"/>
    </reaction>
    <physiologicalReaction direction="left-to-right" evidence="10">
        <dbReference type="Rhea" id="RHEA:40436"/>
    </physiologicalReaction>
</comment>
<dbReference type="InterPro" id="IPR029058">
    <property type="entry name" value="AB_hydrolase_fold"/>
</dbReference>
<evidence type="ECO:0000256" key="6">
    <source>
        <dbReference type="ARBA" id="ARBA00022832"/>
    </source>
</evidence>
<keyword evidence="5" id="KW-0378">Hydrolase</keyword>
<dbReference type="AlphaFoldDB" id="A0AA36G4I3"/>